<gene>
    <name evidence="1" type="ORF">BDN72DRAFT_957644</name>
</gene>
<keyword evidence="2" id="KW-1185">Reference proteome</keyword>
<reference evidence="1 2" key="1">
    <citation type="journal article" date="2019" name="Nat. Ecol. Evol.">
        <title>Megaphylogeny resolves global patterns of mushroom evolution.</title>
        <authorList>
            <person name="Varga T."/>
            <person name="Krizsan K."/>
            <person name="Foldi C."/>
            <person name="Dima B."/>
            <person name="Sanchez-Garcia M."/>
            <person name="Sanchez-Ramirez S."/>
            <person name="Szollosi G.J."/>
            <person name="Szarkandi J.G."/>
            <person name="Papp V."/>
            <person name="Albert L."/>
            <person name="Andreopoulos W."/>
            <person name="Angelini C."/>
            <person name="Antonin V."/>
            <person name="Barry K.W."/>
            <person name="Bougher N.L."/>
            <person name="Buchanan P."/>
            <person name="Buyck B."/>
            <person name="Bense V."/>
            <person name="Catcheside P."/>
            <person name="Chovatia M."/>
            <person name="Cooper J."/>
            <person name="Damon W."/>
            <person name="Desjardin D."/>
            <person name="Finy P."/>
            <person name="Geml J."/>
            <person name="Haridas S."/>
            <person name="Hughes K."/>
            <person name="Justo A."/>
            <person name="Karasinski D."/>
            <person name="Kautmanova I."/>
            <person name="Kiss B."/>
            <person name="Kocsube S."/>
            <person name="Kotiranta H."/>
            <person name="LaButti K.M."/>
            <person name="Lechner B.E."/>
            <person name="Liimatainen K."/>
            <person name="Lipzen A."/>
            <person name="Lukacs Z."/>
            <person name="Mihaltcheva S."/>
            <person name="Morgado L.N."/>
            <person name="Niskanen T."/>
            <person name="Noordeloos M.E."/>
            <person name="Ohm R.A."/>
            <person name="Ortiz-Santana B."/>
            <person name="Ovrebo C."/>
            <person name="Racz N."/>
            <person name="Riley R."/>
            <person name="Savchenko A."/>
            <person name="Shiryaev A."/>
            <person name="Soop K."/>
            <person name="Spirin V."/>
            <person name="Szebenyi C."/>
            <person name="Tomsovsky M."/>
            <person name="Tulloss R.E."/>
            <person name="Uehling J."/>
            <person name="Grigoriev I.V."/>
            <person name="Vagvolgyi C."/>
            <person name="Papp T."/>
            <person name="Martin F.M."/>
            <person name="Miettinen O."/>
            <person name="Hibbett D.S."/>
            <person name="Nagy L.G."/>
        </authorList>
    </citation>
    <scope>NUCLEOTIDE SEQUENCE [LARGE SCALE GENOMIC DNA]</scope>
    <source>
        <strain evidence="1 2">NL-1719</strain>
    </source>
</reference>
<dbReference type="EMBL" id="ML208290">
    <property type="protein sequence ID" value="TFK72051.1"/>
    <property type="molecule type" value="Genomic_DNA"/>
</dbReference>
<evidence type="ECO:0000313" key="1">
    <source>
        <dbReference type="EMBL" id="TFK72051.1"/>
    </source>
</evidence>
<evidence type="ECO:0000313" key="2">
    <source>
        <dbReference type="Proteomes" id="UP000308600"/>
    </source>
</evidence>
<proteinExistence type="predicted"/>
<sequence length="597" mass="67235">MPFFKKPSQKLANEAKAEPALLHIMDIMMPANLRTNGRLCVDIADGGSKDLNVEPRQVYRAKPFEKVDELEIVMSVDKIIPVQGTHLILKVLELHTLHKDKCLIKVEVLLVDILCVLKQSDQEDVQYVIPNTQVKLAIKKDSLGGLLQQAVLPKSLIEHLGKVESAIDLLIEIGDSLSQLHPTAQLVFGLIKSVATVLQKQKLCFEKLSDLFERMASLLSYFEKMQKLKKFDNLQPVLELILTHMERALKVVLDYSISNSMKQSIDFFISSQQADKFSDLSSQFDKLLDKYNIALQLDMATLQEQISEHVAQSKAEVDQLLKNAIQSQVKEALDKLNYVQVIPGDQCLEDTRVSILADIEHWAQNPEHPVLWLCGPAGTGKSTIAATAASQLENNQRLAAFYTCRRDQRALGNPLQLWKNICYRLAIVYKPFASKVAEVINNDLHFGSGAETISGLFQKLFQKPLSMLDGMPSPGPLVIVIDALDECGNELDRVKVLTHLLELTKLCNWVKVLITSRINPEIQKHLQHITQQIVLHPDNSSNDVGTFIKVRYCQFELSDTEIHQLIKAANGLFIWAMTAFKFLEQRSWIHQNVQAAA</sequence>
<accession>A0ACD3B2Q2</accession>
<dbReference type="Proteomes" id="UP000308600">
    <property type="component" value="Unassembled WGS sequence"/>
</dbReference>
<organism evidence="1 2">
    <name type="scientific">Pluteus cervinus</name>
    <dbReference type="NCBI Taxonomy" id="181527"/>
    <lineage>
        <taxon>Eukaryota</taxon>
        <taxon>Fungi</taxon>
        <taxon>Dikarya</taxon>
        <taxon>Basidiomycota</taxon>
        <taxon>Agaricomycotina</taxon>
        <taxon>Agaricomycetes</taxon>
        <taxon>Agaricomycetidae</taxon>
        <taxon>Agaricales</taxon>
        <taxon>Pluteineae</taxon>
        <taxon>Pluteaceae</taxon>
        <taxon>Pluteus</taxon>
    </lineage>
</organism>
<protein>
    <submittedName>
        <fullName evidence="1">Uncharacterized protein</fullName>
    </submittedName>
</protein>
<name>A0ACD3B2Q2_9AGAR</name>